<evidence type="ECO:0000313" key="2">
    <source>
        <dbReference type="EMBL" id="KDR53207.1"/>
    </source>
</evidence>
<reference evidence="2 3" key="1">
    <citation type="submission" date="2013-08" db="EMBL/GenBank/DDBJ databases">
        <authorList>
            <person name="Weinstock G."/>
            <person name="Sodergren E."/>
            <person name="Wylie T."/>
            <person name="Fulton L."/>
            <person name="Fulton R."/>
            <person name="Fronick C."/>
            <person name="O'Laughlin M."/>
            <person name="Godfrey J."/>
            <person name="Miner T."/>
            <person name="Herter B."/>
            <person name="Appelbaum E."/>
            <person name="Cordes M."/>
            <person name="Lek S."/>
            <person name="Wollam A."/>
            <person name="Pepin K.H."/>
            <person name="Palsikar V.B."/>
            <person name="Mitreva M."/>
            <person name="Wilson R.K."/>
        </authorList>
    </citation>
    <scope>NUCLEOTIDE SEQUENCE [LARGE SCALE GENOMIC DNA]</scope>
    <source>
        <strain evidence="2 3">ATCC 15930</strain>
    </source>
</reference>
<comment type="caution">
    <text evidence="2">The sequence shown here is derived from an EMBL/GenBank/DDBJ whole genome shotgun (WGS) entry which is preliminary data.</text>
</comment>
<proteinExistence type="predicted"/>
<feature type="chain" id="PRO_5001668648" description="Glycosyl hydrolase, family 43" evidence="1">
    <location>
        <begin position="20"/>
        <end position="305"/>
    </location>
</feature>
<dbReference type="SUPFAM" id="SSF75005">
    <property type="entry name" value="Arabinanase/levansucrase/invertase"/>
    <property type="match status" value="1"/>
</dbReference>
<feature type="signal peptide" evidence="1">
    <location>
        <begin position="1"/>
        <end position="19"/>
    </location>
</feature>
<gene>
    <name evidence="2" type="ORF">HMPREF1991_00681</name>
</gene>
<dbReference type="InterPro" id="IPR023296">
    <property type="entry name" value="Glyco_hydro_beta-prop_sf"/>
</dbReference>
<dbReference type="Proteomes" id="UP000027442">
    <property type="component" value="Unassembled WGS sequence"/>
</dbReference>
<dbReference type="HOGENOM" id="CLU_911715_0_0_10"/>
<keyword evidence="3" id="KW-1185">Reference proteome</keyword>
<evidence type="ECO:0000256" key="1">
    <source>
        <dbReference type="SAM" id="SignalP"/>
    </source>
</evidence>
<organism evidence="2 3">
    <name type="scientific">Hoylesella loescheii DSM 19665 = JCM 12249 = ATCC 15930</name>
    <dbReference type="NCBI Taxonomy" id="1122985"/>
    <lineage>
        <taxon>Bacteria</taxon>
        <taxon>Pseudomonadati</taxon>
        <taxon>Bacteroidota</taxon>
        <taxon>Bacteroidia</taxon>
        <taxon>Bacteroidales</taxon>
        <taxon>Prevotellaceae</taxon>
        <taxon>Hoylesella</taxon>
    </lineage>
</organism>
<dbReference type="Gene3D" id="2.115.10.20">
    <property type="entry name" value="Glycosyl hydrolase domain, family 43"/>
    <property type="match status" value="2"/>
</dbReference>
<keyword evidence="1" id="KW-0732">Signal</keyword>
<dbReference type="EMBL" id="JNGW01000023">
    <property type="protein sequence ID" value="KDR53207.1"/>
    <property type="molecule type" value="Genomic_DNA"/>
</dbReference>
<sequence length="305" mass="34971">MKMFLAVASLAVVTVGAKAQSKVYPQAVDDQLVIQGDKCGWDAGTVHTFSVVEANKDGYKYWGYYGLDHYENDVHFRKAGLVRSNNLTDWVKYEANPIIAANCRWPTVVMSDGKFYMFYAEYKGPNKDSRVVMAESENGIDFDNKRVVVPYADGQQNQNPFIYFNKNDGFFYLFYYNGTERAKTNPRWNVMVKKSKRVADLPQQKSYEVVTSNKTLAAPSVAYHGGTYYLLVEEFSDDTHTKWVTNAFSSKEVDRGYQRVTNNPVLYKNDACAFQYVLDGQLYVTYSHCTDLSKGQWVMRMMKTK</sequence>
<dbReference type="PATRIC" id="fig|1122985.7.peg.709"/>
<accession>A0A069QKP5</accession>
<evidence type="ECO:0000313" key="3">
    <source>
        <dbReference type="Proteomes" id="UP000027442"/>
    </source>
</evidence>
<name>A0A069QKP5_HOYLO</name>
<protein>
    <recommendedName>
        <fullName evidence="4">Glycosyl hydrolase, family 43</fullName>
    </recommendedName>
</protein>
<dbReference type="AlphaFoldDB" id="A0A069QKP5"/>
<evidence type="ECO:0008006" key="4">
    <source>
        <dbReference type="Google" id="ProtNLM"/>
    </source>
</evidence>